<dbReference type="Pfam" id="PF02458">
    <property type="entry name" value="Transferase"/>
    <property type="match status" value="2"/>
</dbReference>
<proteinExistence type="inferred from homology"/>
<dbReference type="AlphaFoldDB" id="A0A6V7Q2H8"/>
<keyword evidence="2" id="KW-0808">Transferase</keyword>
<dbReference type="PANTHER" id="PTHR31623:SF17">
    <property type="entry name" value="F21J9.9"/>
    <property type="match status" value="1"/>
</dbReference>
<evidence type="ECO:0000313" key="5">
    <source>
        <dbReference type="EMBL" id="CAD1837085.1"/>
    </source>
</evidence>
<dbReference type="GO" id="GO:0016746">
    <property type="term" value="F:acyltransferase activity"/>
    <property type="evidence" value="ECO:0007669"/>
    <property type="project" value="UniProtKB-KW"/>
</dbReference>
<feature type="region of interest" description="Disordered" evidence="4">
    <location>
        <begin position="106"/>
        <end position="134"/>
    </location>
</feature>
<feature type="compositionally biased region" description="Low complexity" evidence="4">
    <location>
        <begin position="120"/>
        <end position="134"/>
    </location>
</feature>
<gene>
    <name evidence="5" type="ORF">CB5_LOCUS20296</name>
</gene>
<reference evidence="5" key="1">
    <citation type="submission" date="2020-07" db="EMBL/GenBank/DDBJ databases">
        <authorList>
            <person name="Lin J."/>
        </authorList>
    </citation>
    <scope>NUCLEOTIDE SEQUENCE</scope>
</reference>
<feature type="compositionally biased region" description="Acidic residues" evidence="4">
    <location>
        <begin position="108"/>
        <end position="118"/>
    </location>
</feature>
<evidence type="ECO:0000256" key="3">
    <source>
        <dbReference type="ARBA" id="ARBA00023315"/>
    </source>
</evidence>
<protein>
    <submittedName>
        <fullName evidence="5">Uncharacterized protein</fullName>
    </submittedName>
</protein>
<dbReference type="EMBL" id="LR862131">
    <property type="protein sequence ID" value="CAD1837085.1"/>
    <property type="molecule type" value="Genomic_DNA"/>
</dbReference>
<organism evidence="5">
    <name type="scientific">Ananas comosus var. bracteatus</name>
    <name type="common">red pineapple</name>
    <dbReference type="NCBI Taxonomy" id="296719"/>
    <lineage>
        <taxon>Eukaryota</taxon>
        <taxon>Viridiplantae</taxon>
        <taxon>Streptophyta</taxon>
        <taxon>Embryophyta</taxon>
        <taxon>Tracheophyta</taxon>
        <taxon>Spermatophyta</taxon>
        <taxon>Magnoliopsida</taxon>
        <taxon>Liliopsida</taxon>
        <taxon>Poales</taxon>
        <taxon>Bromeliaceae</taxon>
        <taxon>Bromelioideae</taxon>
        <taxon>Ananas</taxon>
    </lineage>
</organism>
<evidence type="ECO:0000256" key="4">
    <source>
        <dbReference type="SAM" id="MobiDB-lite"/>
    </source>
</evidence>
<dbReference type="PANTHER" id="PTHR31623">
    <property type="entry name" value="F21J9.9"/>
    <property type="match status" value="1"/>
</dbReference>
<evidence type="ECO:0000256" key="2">
    <source>
        <dbReference type="ARBA" id="ARBA00022679"/>
    </source>
</evidence>
<dbReference type="Gene3D" id="3.30.559.10">
    <property type="entry name" value="Chloramphenicol acetyltransferase-like domain"/>
    <property type="match status" value="2"/>
</dbReference>
<sequence length="423" mass="45986">MAITVVYRFPQDREALHSDPSPSPLLPALLDRSDHPVYHLPVVFFYSAADADADADLEILKSSLSTALASFYPLAGRLSGNSIVDCGDQGVEFFEARAPGADLSEILSSDEPDLDEPPYSDAAALPSASASRTRSPTADLYFRFCKRGPRRPEVPPRPRIPRRSTALLVFPPNANAVPYEGAKPPENKPPQVRKRFVLDGPRIAALREKTASSATTRFQAVAGLVWRSALRARPRARAAVATLVLDSRSRTEPPTPIGSFGNRCIAILVGIPRDVVENVASDVTNESANSVLEAEMGAAVKGVDAEYVRRLQGEDGWLRASELTWEEVQKCGGLAEAGFDMNIFSSWLRLPVYEVDFGWGPAAWACTTLLGPSAMVALPRPPSAGDPQGMELWASLEEDEMAELQRELDKLVRLNPVHHVGQP</sequence>
<evidence type="ECO:0000256" key="1">
    <source>
        <dbReference type="ARBA" id="ARBA00009861"/>
    </source>
</evidence>
<keyword evidence="3" id="KW-0012">Acyltransferase</keyword>
<comment type="similarity">
    <text evidence="1">Belongs to the plant acyltransferase family.</text>
</comment>
<accession>A0A6V7Q2H8</accession>
<dbReference type="InterPro" id="IPR023213">
    <property type="entry name" value="CAT-like_dom_sf"/>
</dbReference>
<name>A0A6V7Q2H8_ANACO</name>